<feature type="region of interest" description="Disordered" evidence="1">
    <location>
        <begin position="338"/>
        <end position="373"/>
    </location>
</feature>
<feature type="region of interest" description="Disordered" evidence="1">
    <location>
        <begin position="829"/>
        <end position="924"/>
    </location>
</feature>
<evidence type="ECO:0000259" key="2">
    <source>
        <dbReference type="Pfam" id="PF14652"/>
    </source>
</evidence>
<dbReference type="PANTHER" id="PTHR21534:SF0">
    <property type="entry name" value="KATANIN-INTERACTING PROTEIN"/>
    <property type="match status" value="1"/>
</dbReference>
<dbReference type="PANTHER" id="PTHR21534">
    <property type="entry name" value="KATANIN-INTERACTING PROTEIN"/>
    <property type="match status" value="1"/>
</dbReference>
<feature type="compositionally biased region" description="Polar residues" evidence="1">
    <location>
        <begin position="544"/>
        <end position="554"/>
    </location>
</feature>
<organism evidence="3">
    <name type="scientific">Tetraselmis sp. GSL018</name>
    <dbReference type="NCBI Taxonomy" id="582737"/>
    <lineage>
        <taxon>Eukaryota</taxon>
        <taxon>Viridiplantae</taxon>
        <taxon>Chlorophyta</taxon>
        <taxon>core chlorophytes</taxon>
        <taxon>Chlorodendrophyceae</taxon>
        <taxon>Chlorodendrales</taxon>
        <taxon>Chlorodendraceae</taxon>
        <taxon>Tetraselmis</taxon>
    </lineage>
</organism>
<feature type="domain" description="KATNIP" evidence="2">
    <location>
        <begin position="200"/>
        <end position="331"/>
    </location>
</feature>
<name>A0A061RCV2_9CHLO</name>
<sequence>MAAEPPPSRPAPRPVSTASIRPPGSASARRRDSGGDGGSHEDMAGVLAALSKENEVALRASASMGNDSPGSSSLSSRSRAPAAKAKGKEAPSSSRDASAEALKALPKPSRAPAAGGGSPECSTPTLQKISGRLARLEPSKQRVLQHILDKLEQAEATGSIDVSAMFSSLGRGSPAAPANAPCERGRQEVTLRILSSVDGGREVGLTEIELFNAKGGLIPVGRDDLSVRGVVAPCTSISRIVSRRCRTTNEQHMWTGLLPEGGGPIDIAIRLPEGSEAARLLAWNYNRSIRDLGKGVREMQVYVDGVLTWHGTLARGCGNHTFDYSTAISLGDAGVEAGAGGGGSTSAGSSGRDSGAGGHAQQPKSQGGAHGKCVDELSNEELLEELRRRSVPVTPHQTEAESVRPVPGKSAPSTAKREGGLPDKTSASSAGRGADPSGPAPDERGSTTKPSNKSKLEVLRNRLSARRGSNGSPAARAADKARAEAQASKPTPEAPSPEPKGTDSDGCPVWLPRPSSRSKSRSEPIAGRRAAQTPRDLEEAPAGRSSTEQQQQEDSLNEKVDAGHPAVAPRRRPASSRRPSRPGSTSQAEPVAEPHVSALEGVFPPGDLEASLDSLEFFQRTQAGRLSQTIGRAGPSATAETEPESIDALVAAELSGLDGDDETDALVRDELALLEWTERRCQEDREEAVDEPFVIPERPSGRHLELKIHTTWGDPHYVGLCGIEMFDSAGRPIVVSSPEGQVSAEPSSINELADYKSDPRTPDKLVDGVNMTCDDLHVWLAPFEQGRPNRVSIALDERAELGMIRVWNYNKSRIHSQRGARMVEVRLATGSSSSLGRSRGLPASSPRRRRPPSASSSPGTRRSCVRSRSTTGATRRRRRPPSSSTILGSRRRGRRPPPRSRSSQETRTTPWGRRRGESARMGAR</sequence>
<feature type="compositionally biased region" description="Basic residues" evidence="1">
    <location>
        <begin position="569"/>
        <end position="580"/>
    </location>
</feature>
<evidence type="ECO:0000313" key="3">
    <source>
        <dbReference type="EMBL" id="JAC68331.1"/>
    </source>
</evidence>
<feature type="region of interest" description="Disordered" evidence="1">
    <location>
        <begin position="387"/>
        <end position="604"/>
    </location>
</feature>
<protein>
    <recommendedName>
        <fullName evidence="2">KATNIP domain-containing protein</fullName>
    </recommendedName>
</protein>
<proteinExistence type="predicted"/>
<dbReference type="InterPro" id="IPR027859">
    <property type="entry name" value="KATNIP_dom"/>
</dbReference>
<dbReference type="InterPro" id="IPR026704">
    <property type="entry name" value="KATNIP"/>
</dbReference>
<feature type="compositionally biased region" description="Low complexity" evidence="1">
    <location>
        <begin position="829"/>
        <end position="845"/>
    </location>
</feature>
<feature type="compositionally biased region" description="Low complexity" evidence="1">
    <location>
        <begin position="900"/>
        <end position="910"/>
    </location>
</feature>
<gene>
    <name evidence="3" type="ORF">TSPGSL018_8998</name>
</gene>
<evidence type="ECO:0000256" key="1">
    <source>
        <dbReference type="SAM" id="MobiDB-lite"/>
    </source>
</evidence>
<feature type="region of interest" description="Disordered" evidence="1">
    <location>
        <begin position="1"/>
        <end position="125"/>
    </location>
</feature>
<feature type="compositionally biased region" description="Low complexity" evidence="1">
    <location>
        <begin position="61"/>
        <end position="94"/>
    </location>
</feature>
<feature type="compositionally biased region" description="Basic residues" evidence="1">
    <location>
        <begin position="889"/>
        <end position="898"/>
    </location>
</feature>
<reference evidence="3" key="1">
    <citation type="submission" date="2014-05" db="EMBL/GenBank/DDBJ databases">
        <title>The transcriptome of the halophilic microalga Tetraselmis sp. GSL018 isolated from the Great Salt Lake, Utah.</title>
        <authorList>
            <person name="Jinkerson R.E."/>
            <person name="D'Adamo S."/>
            <person name="Posewitz M.C."/>
        </authorList>
    </citation>
    <scope>NUCLEOTIDE SEQUENCE</scope>
    <source>
        <strain evidence="3">GSL018</strain>
    </source>
</reference>
<feature type="domain" description="KATNIP" evidence="2">
    <location>
        <begin position="685"/>
        <end position="825"/>
    </location>
</feature>
<accession>A0A061RCV2</accession>
<feature type="compositionally biased region" description="Pro residues" evidence="1">
    <location>
        <begin position="1"/>
        <end position="13"/>
    </location>
</feature>
<dbReference type="EMBL" id="GBEZ01018069">
    <property type="protein sequence ID" value="JAC68331.1"/>
    <property type="molecule type" value="Transcribed_RNA"/>
</dbReference>
<dbReference type="Pfam" id="PF14652">
    <property type="entry name" value="DUF4457"/>
    <property type="match status" value="2"/>
</dbReference>
<feature type="compositionally biased region" description="Basic and acidic residues" evidence="1">
    <location>
        <begin position="29"/>
        <end position="43"/>
    </location>
</feature>
<dbReference type="AlphaFoldDB" id="A0A061RCV2"/>
<feature type="compositionally biased region" description="Low complexity" evidence="1">
    <location>
        <begin position="852"/>
        <end position="873"/>
    </location>
</feature>
<feature type="compositionally biased region" description="Low complexity" evidence="1">
    <location>
        <begin position="14"/>
        <end position="27"/>
    </location>
</feature>